<feature type="binding site" evidence="11">
    <location>
        <position position="314"/>
    </location>
    <ligand>
        <name>Mg(2+)</name>
        <dbReference type="ChEBI" id="CHEBI:18420"/>
        <label>1</label>
    </ligand>
</feature>
<dbReference type="GO" id="GO:0005737">
    <property type="term" value="C:cytoplasm"/>
    <property type="evidence" value="ECO:0007669"/>
    <property type="project" value="TreeGrafter"/>
</dbReference>
<evidence type="ECO:0000256" key="10">
    <source>
        <dbReference type="PIRSR" id="PIRSR038186-1"/>
    </source>
</evidence>
<dbReference type="SUPFAM" id="SSF56059">
    <property type="entry name" value="Glutathione synthetase ATP-binding domain-like"/>
    <property type="match status" value="1"/>
</dbReference>
<dbReference type="PANTHER" id="PTHR14217:SF39">
    <property type="entry name" value="INOSITOL-TETRAKISPHOSPHATE 1-KINASE 3"/>
    <property type="match status" value="1"/>
</dbReference>
<dbReference type="GO" id="GO:0052725">
    <property type="term" value="F:inositol-1,3,4-trisphosphate 6-kinase activity"/>
    <property type="evidence" value="ECO:0007669"/>
    <property type="project" value="InterPro"/>
</dbReference>
<dbReference type="InterPro" id="IPR041429">
    <property type="entry name" value="ITPK1_N"/>
</dbReference>
<evidence type="ECO:0000256" key="3">
    <source>
        <dbReference type="ARBA" id="ARBA00022679"/>
    </source>
</evidence>
<evidence type="ECO:0000256" key="9">
    <source>
        <dbReference type="PIRNR" id="PIRNR038186"/>
    </source>
</evidence>
<proteinExistence type="inferred from homology"/>
<organism evidence="14">
    <name type="scientific">Opuntia streptacantha</name>
    <name type="common">Prickly pear cactus</name>
    <name type="synonym">Opuntia cardona</name>
    <dbReference type="NCBI Taxonomy" id="393608"/>
    <lineage>
        <taxon>Eukaryota</taxon>
        <taxon>Viridiplantae</taxon>
        <taxon>Streptophyta</taxon>
        <taxon>Embryophyta</taxon>
        <taxon>Tracheophyta</taxon>
        <taxon>Spermatophyta</taxon>
        <taxon>Magnoliopsida</taxon>
        <taxon>eudicotyledons</taxon>
        <taxon>Gunneridae</taxon>
        <taxon>Pentapetalae</taxon>
        <taxon>Caryophyllales</taxon>
        <taxon>Cactineae</taxon>
        <taxon>Cactaceae</taxon>
        <taxon>Opuntioideae</taxon>
        <taxon>Opuntia</taxon>
    </lineage>
</organism>
<evidence type="ECO:0000259" key="12">
    <source>
        <dbReference type="Pfam" id="PF05770"/>
    </source>
</evidence>
<dbReference type="GO" id="GO:0052726">
    <property type="term" value="F:inositol-1,3,4-trisphosphate 5-kinase activity"/>
    <property type="evidence" value="ECO:0007669"/>
    <property type="project" value="InterPro"/>
</dbReference>
<reference evidence="14" key="1">
    <citation type="journal article" date="2013" name="J. Plant Res.">
        <title>Effect of fungi and light on seed germination of three Opuntia species from semiarid lands of central Mexico.</title>
        <authorList>
            <person name="Delgado-Sanchez P."/>
            <person name="Jimenez-Bremont J.F."/>
            <person name="Guerrero-Gonzalez Mde L."/>
            <person name="Flores J."/>
        </authorList>
    </citation>
    <scope>NUCLEOTIDE SEQUENCE</scope>
    <source>
        <tissue evidence="14">Cladode</tissue>
    </source>
</reference>
<dbReference type="GO" id="GO:0005524">
    <property type="term" value="F:ATP binding"/>
    <property type="evidence" value="ECO:0007669"/>
    <property type="project" value="UniProtKB-KW"/>
</dbReference>
<feature type="binding site" evidence="10">
    <location>
        <position position="320"/>
    </location>
    <ligand>
        <name>1D-myo-inositol 1,3,4-trisphosphate</name>
        <dbReference type="ChEBI" id="CHEBI:58414"/>
    </ligand>
</feature>
<dbReference type="Pfam" id="PF05770">
    <property type="entry name" value="Ins134_P3_kin"/>
    <property type="match status" value="1"/>
</dbReference>
<evidence type="ECO:0000256" key="4">
    <source>
        <dbReference type="ARBA" id="ARBA00022723"/>
    </source>
</evidence>
<evidence type="ECO:0000256" key="6">
    <source>
        <dbReference type="ARBA" id="ARBA00022777"/>
    </source>
</evidence>
<evidence type="ECO:0000256" key="7">
    <source>
        <dbReference type="ARBA" id="ARBA00022840"/>
    </source>
</evidence>
<evidence type="ECO:0000256" key="8">
    <source>
        <dbReference type="ARBA" id="ARBA00022842"/>
    </source>
</evidence>
<feature type="domain" description="Inositol 1,3,4-trisphosphate 5/6-kinase ATP-grasp" evidence="12">
    <location>
        <begin position="142"/>
        <end position="336"/>
    </location>
</feature>
<dbReference type="AlphaFoldDB" id="A0A7C9CSP2"/>
<protein>
    <recommendedName>
        <fullName evidence="9">Inositol-tetrakisphosphate 1-kinase</fullName>
        <ecNumber evidence="9">2.7.1.134</ecNumber>
    </recommendedName>
</protein>
<dbReference type="EC" id="2.7.1.134" evidence="9"/>
<feature type="binding site" evidence="10">
    <location>
        <position position="50"/>
    </location>
    <ligand>
        <name>1D-myo-inositol 1,3,4-trisphosphate</name>
        <dbReference type="ChEBI" id="CHEBI:58414"/>
    </ligand>
</feature>
<feature type="binding site" evidence="10">
    <location>
        <position position="187"/>
    </location>
    <ligand>
        <name>1D-myo-inositol 1,3,4-trisphosphate</name>
        <dbReference type="ChEBI" id="CHEBI:58414"/>
    </ligand>
</feature>
<keyword evidence="7 9" id="KW-0067">ATP-binding</keyword>
<feature type="binding site" evidence="10">
    <location>
        <position position="176"/>
    </location>
    <ligand>
        <name>ATP</name>
        <dbReference type="ChEBI" id="CHEBI:30616"/>
    </ligand>
</feature>
<evidence type="ECO:0000313" key="14">
    <source>
        <dbReference type="EMBL" id="MBA4622644.1"/>
    </source>
</evidence>
<evidence type="ECO:0000256" key="2">
    <source>
        <dbReference type="ARBA" id="ARBA00011245"/>
    </source>
</evidence>
<keyword evidence="8 9" id="KW-0460">Magnesium</keyword>
<feature type="binding site" evidence="10">
    <location>
        <begin position="208"/>
        <end position="219"/>
    </location>
    <ligand>
        <name>ATP</name>
        <dbReference type="ChEBI" id="CHEBI:30616"/>
    </ligand>
</feature>
<keyword evidence="5 9" id="KW-0547">Nucleotide-binding</keyword>
<comment type="catalytic activity">
    <reaction evidence="9">
        <text>1D-myo-inositol 3,4,5,6-tetrakisphosphate + ATP = 1D-myo-inositol 1,3,4,5,6-pentakisphosphate + ADP + H(+)</text>
        <dbReference type="Rhea" id="RHEA:12452"/>
        <dbReference type="ChEBI" id="CHEBI:15378"/>
        <dbReference type="ChEBI" id="CHEBI:30616"/>
        <dbReference type="ChEBI" id="CHEBI:57539"/>
        <dbReference type="ChEBI" id="CHEBI:57733"/>
        <dbReference type="ChEBI" id="CHEBI:456216"/>
        <dbReference type="EC" id="2.7.1.134"/>
    </reaction>
</comment>
<feature type="binding site" evidence="10">
    <location>
        <position position="91"/>
    </location>
    <ligand>
        <name>1D-myo-inositol 1,3,4-trisphosphate</name>
        <dbReference type="ChEBI" id="CHEBI:58414"/>
    </ligand>
</feature>
<dbReference type="Pfam" id="PF17927">
    <property type="entry name" value="Ins134_P3_kin_N"/>
    <property type="match status" value="1"/>
</dbReference>
<feature type="binding site" evidence="10">
    <location>
        <position position="234"/>
    </location>
    <ligand>
        <name>ATP</name>
        <dbReference type="ChEBI" id="CHEBI:30616"/>
    </ligand>
</feature>
<feature type="domain" description="Inositol-tetrakisphosphate 1-kinase N-terminal" evidence="13">
    <location>
        <begin position="41"/>
        <end position="120"/>
    </location>
</feature>
<comment type="similarity">
    <text evidence="1 9">Belongs to the ITPK1 family.</text>
</comment>
<dbReference type="EMBL" id="GISG01039733">
    <property type="protein sequence ID" value="MBA4622642.1"/>
    <property type="molecule type" value="Transcribed_RNA"/>
</dbReference>
<feature type="binding site" evidence="11">
    <location>
        <position position="316"/>
    </location>
    <ligand>
        <name>Mg(2+)</name>
        <dbReference type="ChEBI" id="CHEBI:18420"/>
        <label>2</label>
    </ligand>
</feature>
<keyword evidence="4 9" id="KW-0479">Metal-binding</keyword>
<comment type="subunit">
    <text evidence="2 9">Monomer.</text>
</comment>
<reference evidence="14" key="2">
    <citation type="submission" date="2020-07" db="EMBL/GenBank/DDBJ databases">
        <authorList>
            <person name="Vera ALvarez R."/>
            <person name="Arias-Moreno D.M."/>
            <person name="Jimenez-Jacinto V."/>
            <person name="Jimenez-Bremont J.F."/>
            <person name="Swaminathan K."/>
            <person name="Moose S.P."/>
            <person name="Guerrero-Gonzalez M.L."/>
            <person name="Marino-Ramirez L."/>
            <person name="Landsman D."/>
            <person name="Rodriguez-Kessler M."/>
            <person name="Delgado-Sanchez P."/>
        </authorList>
    </citation>
    <scope>NUCLEOTIDE SEQUENCE</scope>
    <source>
        <tissue evidence="14">Cladode</tissue>
    </source>
</reference>
<feature type="binding site" evidence="11">
    <location>
        <position position="299"/>
    </location>
    <ligand>
        <name>Mg(2+)</name>
        <dbReference type="ChEBI" id="CHEBI:18420"/>
        <label>1</label>
    </ligand>
</feature>
<feature type="binding site" evidence="10">
    <location>
        <position position="219"/>
    </location>
    <ligand>
        <name>1D-myo-inositol 1,3,4-trisphosphate</name>
        <dbReference type="ChEBI" id="CHEBI:58414"/>
    </ligand>
</feature>
<evidence type="ECO:0000259" key="13">
    <source>
        <dbReference type="Pfam" id="PF17927"/>
    </source>
</evidence>
<dbReference type="EMBL" id="GISG01039734">
    <property type="protein sequence ID" value="MBA4622643.1"/>
    <property type="molecule type" value="Transcribed_RNA"/>
</dbReference>
<name>A0A7C9CSP2_OPUST</name>
<dbReference type="EMBL" id="GISG01039736">
    <property type="protein sequence ID" value="MBA4622644.1"/>
    <property type="molecule type" value="Transcribed_RNA"/>
</dbReference>
<evidence type="ECO:0000256" key="11">
    <source>
        <dbReference type="PIRSR" id="PIRSR038186-2"/>
    </source>
</evidence>
<dbReference type="GO" id="GO:0032957">
    <property type="term" value="P:inositol trisphosphate metabolic process"/>
    <property type="evidence" value="ECO:0007669"/>
    <property type="project" value="InterPro"/>
</dbReference>
<dbReference type="InterPro" id="IPR008656">
    <property type="entry name" value="Inositol_tetrakis-P_1-kinase"/>
</dbReference>
<evidence type="ECO:0000256" key="1">
    <source>
        <dbReference type="ARBA" id="ARBA00009601"/>
    </source>
</evidence>
<feature type="binding site" evidence="10">
    <location>
        <position position="126"/>
    </location>
    <ligand>
        <name>ATP</name>
        <dbReference type="ChEBI" id="CHEBI:30616"/>
    </ligand>
</feature>
<feature type="binding site" evidence="11">
    <location>
        <position position="314"/>
    </location>
    <ligand>
        <name>Mg(2+)</name>
        <dbReference type="ChEBI" id="CHEBI:18420"/>
        <label>2</label>
    </ligand>
</feature>
<dbReference type="GO" id="GO:0000287">
    <property type="term" value="F:magnesium ion binding"/>
    <property type="evidence" value="ECO:0007669"/>
    <property type="project" value="InterPro"/>
</dbReference>
<dbReference type="PANTHER" id="PTHR14217">
    <property type="entry name" value="INOSITOL-TETRAKISPHOSPHATE 1-KINASE"/>
    <property type="match status" value="1"/>
</dbReference>
<dbReference type="InterPro" id="IPR040464">
    <property type="entry name" value="InsP(3)kin_ATP-grasp"/>
</dbReference>
<accession>A0A7C9CSP2</accession>
<dbReference type="Gene3D" id="3.30.470.20">
    <property type="entry name" value="ATP-grasp fold, B domain"/>
    <property type="match status" value="1"/>
</dbReference>
<dbReference type="PIRSF" id="PIRSF038186">
    <property type="entry name" value="ITPK"/>
    <property type="match status" value="1"/>
</dbReference>
<sequence length="355" mass="39707">MRLDGGITEIDDVKEAEIEKEVKSISNSDSLSITVGFSQQVVGYALTAKKKESFLQPKLELIARTKGIVFVPIDQTRPLSDQGPFDVILHKLMGNEWSRLLEDYRLKHPDVTVLDPPYAIKCVHNRQSMLEDVAALNLADCHGRVCVPKQLVVKNDASSIPAEVAKAGLKLPLVAKPLFVDGSAKSHQLFLAYDKLSLSKLEPPLVLQEFVNHGGVMFKVYVVGDAIKVVRRFSLPDVCKRELSKYAGVFQFPRVSGAAASADEADLDPGVAELPPRPLLERLVGELRNRMGLRLFNIDMIREHGTRDLFYVIDINYFPGYGKMPEYEHIFTDFLLGLVDKKYRKQLCTQMLTGP</sequence>
<feature type="binding site" evidence="10">
    <location>
        <position position="316"/>
    </location>
    <ligand>
        <name>1D-myo-inositol 1,3,4-trisphosphate</name>
        <dbReference type="ChEBI" id="CHEBI:58414"/>
    </ligand>
</feature>
<keyword evidence="6 9" id="KW-0418">Kinase</keyword>
<comment type="function">
    <text evidence="9">Kinase that can phosphorylate various inositol polyphosphate such as Ins(3,4,5,6)P4 or Ins(1,3,4)P3.</text>
</comment>
<comment type="cofactor">
    <cofactor evidence="9 11">
        <name>Mg(2+)</name>
        <dbReference type="ChEBI" id="CHEBI:18420"/>
    </cofactor>
    <text evidence="9 11">Binds 2 magnesium ions per subunit.</text>
</comment>
<keyword evidence="3 9" id="KW-0808">Transferase</keyword>
<evidence type="ECO:0000256" key="5">
    <source>
        <dbReference type="ARBA" id="ARBA00022741"/>
    </source>
</evidence>
<dbReference type="GO" id="GO:0047325">
    <property type="term" value="F:inositol-3,4,5,6-tetrakisphosphate 1-kinase activity"/>
    <property type="evidence" value="ECO:0007669"/>
    <property type="project" value="UniProtKB-EC"/>
</dbReference>